<evidence type="ECO:0000313" key="4">
    <source>
        <dbReference type="Proteomes" id="UP001172159"/>
    </source>
</evidence>
<dbReference type="AlphaFoldDB" id="A0AA40K1H1"/>
<name>A0AA40K1H1_9PEZI</name>
<keyword evidence="2" id="KW-1133">Transmembrane helix</keyword>
<evidence type="ECO:0008006" key="5">
    <source>
        <dbReference type="Google" id="ProtNLM"/>
    </source>
</evidence>
<proteinExistence type="predicted"/>
<feature type="region of interest" description="Disordered" evidence="1">
    <location>
        <begin position="72"/>
        <end position="113"/>
    </location>
</feature>
<evidence type="ECO:0000256" key="2">
    <source>
        <dbReference type="SAM" id="Phobius"/>
    </source>
</evidence>
<evidence type="ECO:0000256" key="1">
    <source>
        <dbReference type="SAM" id="MobiDB-lite"/>
    </source>
</evidence>
<evidence type="ECO:0000313" key="3">
    <source>
        <dbReference type="EMBL" id="KAK0742395.1"/>
    </source>
</evidence>
<keyword evidence="2" id="KW-0472">Membrane</keyword>
<feature type="compositionally biased region" description="Polar residues" evidence="1">
    <location>
        <begin position="89"/>
        <end position="98"/>
    </location>
</feature>
<keyword evidence="4" id="KW-1185">Reference proteome</keyword>
<protein>
    <recommendedName>
        <fullName evidence="5">Transmembrane protein</fullName>
    </recommendedName>
</protein>
<reference evidence="3" key="1">
    <citation type="submission" date="2023-06" db="EMBL/GenBank/DDBJ databases">
        <title>Genome-scale phylogeny and comparative genomics of the fungal order Sordariales.</title>
        <authorList>
            <consortium name="Lawrence Berkeley National Laboratory"/>
            <person name="Hensen N."/>
            <person name="Bonometti L."/>
            <person name="Westerberg I."/>
            <person name="Brannstrom I.O."/>
            <person name="Guillou S."/>
            <person name="Cros-Aarteil S."/>
            <person name="Calhoun S."/>
            <person name="Haridas S."/>
            <person name="Kuo A."/>
            <person name="Mondo S."/>
            <person name="Pangilinan J."/>
            <person name="Riley R."/>
            <person name="Labutti K."/>
            <person name="Andreopoulos B."/>
            <person name="Lipzen A."/>
            <person name="Chen C."/>
            <person name="Yanf M."/>
            <person name="Daum C."/>
            <person name="Ng V."/>
            <person name="Clum A."/>
            <person name="Steindorff A."/>
            <person name="Ohm R."/>
            <person name="Martin F."/>
            <person name="Silar P."/>
            <person name="Natvig D."/>
            <person name="Lalanne C."/>
            <person name="Gautier V."/>
            <person name="Ament-Velasquez S.L."/>
            <person name="Kruys A."/>
            <person name="Hutchinson M.I."/>
            <person name="Powell A.J."/>
            <person name="Barry K."/>
            <person name="Miller A.N."/>
            <person name="Grigoriev I.V."/>
            <person name="Debuchy R."/>
            <person name="Gladieux P."/>
            <person name="Thoren M.H."/>
            <person name="Johannesson H."/>
        </authorList>
    </citation>
    <scope>NUCLEOTIDE SEQUENCE</scope>
    <source>
        <strain evidence="3">CBS 540.89</strain>
    </source>
</reference>
<feature type="compositionally biased region" description="Basic and acidic residues" evidence="1">
    <location>
        <begin position="99"/>
        <end position="113"/>
    </location>
</feature>
<sequence length="113" mass="12550">MDIPSAVGFLFVLVLVIGSGYGQLGMERENRGKKARFPGFGIIHFIIGSFSSLLHFLLSQDYPTITFHFVSHSSSSTSSTSSIKKLNITPFSPHQPTASRDHEIPNSRNDRRK</sequence>
<comment type="caution">
    <text evidence="3">The sequence shown here is derived from an EMBL/GenBank/DDBJ whole genome shotgun (WGS) entry which is preliminary data.</text>
</comment>
<feature type="transmembrane region" description="Helical" evidence="2">
    <location>
        <begin position="6"/>
        <end position="25"/>
    </location>
</feature>
<feature type="compositionally biased region" description="Low complexity" evidence="1">
    <location>
        <begin position="72"/>
        <end position="82"/>
    </location>
</feature>
<feature type="transmembrane region" description="Helical" evidence="2">
    <location>
        <begin position="37"/>
        <end position="58"/>
    </location>
</feature>
<dbReference type="EMBL" id="JAUKTV010000003">
    <property type="protein sequence ID" value="KAK0742395.1"/>
    <property type="molecule type" value="Genomic_DNA"/>
</dbReference>
<accession>A0AA40K1H1</accession>
<gene>
    <name evidence="3" type="ORF">B0T21DRAFT_129637</name>
</gene>
<organism evidence="3 4">
    <name type="scientific">Apiosordaria backusii</name>
    <dbReference type="NCBI Taxonomy" id="314023"/>
    <lineage>
        <taxon>Eukaryota</taxon>
        <taxon>Fungi</taxon>
        <taxon>Dikarya</taxon>
        <taxon>Ascomycota</taxon>
        <taxon>Pezizomycotina</taxon>
        <taxon>Sordariomycetes</taxon>
        <taxon>Sordariomycetidae</taxon>
        <taxon>Sordariales</taxon>
        <taxon>Lasiosphaeriaceae</taxon>
        <taxon>Apiosordaria</taxon>
    </lineage>
</organism>
<dbReference type="Proteomes" id="UP001172159">
    <property type="component" value="Unassembled WGS sequence"/>
</dbReference>
<keyword evidence="2" id="KW-0812">Transmembrane</keyword>